<dbReference type="Proteomes" id="UP000658980">
    <property type="component" value="Unassembled WGS sequence"/>
</dbReference>
<dbReference type="SUPFAM" id="SSF56529">
    <property type="entry name" value="FAH"/>
    <property type="match status" value="1"/>
</dbReference>
<comment type="caution">
    <text evidence="1">The sequence shown here is derived from an EMBL/GenBank/DDBJ whole genome shotgun (WGS) entry which is preliminary data.</text>
</comment>
<dbReference type="PANTHER" id="PTHR30143">
    <property type="entry name" value="ACID HYDRATASE"/>
    <property type="match status" value="1"/>
</dbReference>
<reference evidence="1 2" key="1">
    <citation type="submission" date="2020-08" db="EMBL/GenBank/DDBJ databases">
        <title>A Genomic Blueprint of the Chicken Gut Microbiome.</title>
        <authorList>
            <person name="Gilroy R."/>
            <person name="Ravi A."/>
            <person name="Getino M."/>
            <person name="Pursley I."/>
            <person name="Horton D.L."/>
            <person name="Alikhan N.-F."/>
            <person name="Baker D."/>
            <person name="Gharbi K."/>
            <person name="Hall N."/>
            <person name="Watson M."/>
            <person name="Adriaenssens E.M."/>
            <person name="Foster-Nyarko E."/>
            <person name="Jarju S."/>
            <person name="Secka A."/>
            <person name="Antonio M."/>
            <person name="Oren A."/>
            <person name="Chaudhuri R."/>
            <person name="La Ragione R.M."/>
            <person name="Hildebrand F."/>
            <person name="Pallen M.J."/>
        </authorList>
    </citation>
    <scope>NUCLEOTIDE SEQUENCE [LARGE SCALE GENOMIC DNA]</scope>
    <source>
        <strain evidence="1 2">Sa1BUA13</strain>
    </source>
</reference>
<accession>A0ABR8WDV1</accession>
<dbReference type="RefSeq" id="WP_191715416.1">
    <property type="nucleotide sequence ID" value="NZ_JACSPU010000003.1"/>
</dbReference>
<organism evidence="1 2">
    <name type="scientific">Planococcus wigleyi</name>
    <dbReference type="NCBI Taxonomy" id="2762216"/>
    <lineage>
        <taxon>Bacteria</taxon>
        <taxon>Bacillati</taxon>
        <taxon>Bacillota</taxon>
        <taxon>Bacilli</taxon>
        <taxon>Bacillales</taxon>
        <taxon>Caryophanaceae</taxon>
        <taxon>Planococcus</taxon>
    </lineage>
</organism>
<proteinExistence type="predicted"/>
<dbReference type="InterPro" id="IPR036663">
    <property type="entry name" value="Fumarylacetoacetase_C_sf"/>
</dbReference>
<evidence type="ECO:0000313" key="1">
    <source>
        <dbReference type="EMBL" id="MBD8015226.1"/>
    </source>
</evidence>
<evidence type="ECO:0008006" key="3">
    <source>
        <dbReference type="Google" id="ProtNLM"/>
    </source>
</evidence>
<dbReference type="EMBL" id="JACSPU010000003">
    <property type="protein sequence ID" value="MBD8015226.1"/>
    <property type="molecule type" value="Genomic_DNA"/>
</dbReference>
<dbReference type="PANTHER" id="PTHR30143:SF0">
    <property type="entry name" value="2-KETO-4-PENTENOATE HYDRATASE"/>
    <property type="match status" value="1"/>
</dbReference>
<dbReference type="Gene3D" id="3.90.850.10">
    <property type="entry name" value="Fumarylacetoacetase-like, C-terminal domain"/>
    <property type="match status" value="1"/>
</dbReference>
<sequence length="259" mass="28173">MKNLDSQQTDMATVLYEAYINRQTIPKEQIPASLEKNQAYAIQHAVTDTKTRNGQEELRGYKISLTSKETQDLFQSETPLYGALTTSALSDGIIELDSMSSPLIEIELIFIAKEDLSATDDVQALLEKTQVAPGIEVPDSRYDDWFPKISLGQVVADSAVAGKIIVGQPLDSISYSQLERLPGKLSLNGKEIAGDTSAEVLGHPVNALQWLVKELDGHGLTVKKGMAISSGTFILPKTLERGLYEASYGELGSVTLTVK</sequence>
<gene>
    <name evidence="1" type="ORF">H9630_10380</name>
</gene>
<dbReference type="InterPro" id="IPR050772">
    <property type="entry name" value="Hydratase-Decarb/MhpD_sf"/>
</dbReference>
<name>A0ABR8WDV1_9BACL</name>
<evidence type="ECO:0000313" key="2">
    <source>
        <dbReference type="Proteomes" id="UP000658980"/>
    </source>
</evidence>
<protein>
    <recommendedName>
        <fullName evidence="3">2-keto-4-pentenoate hydratase</fullName>
    </recommendedName>
</protein>
<keyword evidence="2" id="KW-1185">Reference proteome</keyword>